<organism evidence="3 4">
    <name type="scientific">Nannocystis punicea</name>
    <dbReference type="NCBI Taxonomy" id="2995304"/>
    <lineage>
        <taxon>Bacteria</taxon>
        <taxon>Pseudomonadati</taxon>
        <taxon>Myxococcota</taxon>
        <taxon>Polyangia</taxon>
        <taxon>Nannocystales</taxon>
        <taxon>Nannocystaceae</taxon>
        <taxon>Nannocystis</taxon>
    </lineage>
</organism>
<evidence type="ECO:0000313" key="3">
    <source>
        <dbReference type="EMBL" id="WAS90447.1"/>
    </source>
</evidence>
<keyword evidence="2" id="KW-0732">Signal</keyword>
<reference evidence="3" key="1">
    <citation type="submission" date="2022-11" db="EMBL/GenBank/DDBJ databases">
        <title>Minimal conservation of predation-associated metabolite biosynthetic gene clusters underscores biosynthetic potential of Myxococcota including descriptions for ten novel species: Archangium lansinium sp. nov., Myxococcus landrumus sp. nov., Nannocystis bai.</title>
        <authorList>
            <person name="Ahearne A."/>
            <person name="Stevens C."/>
            <person name="Dowd S."/>
        </authorList>
    </citation>
    <scope>NUCLEOTIDE SEQUENCE</scope>
    <source>
        <strain evidence="3">Fl3</strain>
    </source>
</reference>
<dbReference type="Gene3D" id="2.60.220.30">
    <property type="match status" value="1"/>
</dbReference>
<gene>
    <name evidence="3" type="ORF">O0S08_30020</name>
</gene>
<name>A0ABY7GU08_9BACT</name>
<feature type="chain" id="PRO_5046722659" description="ZU5 domain-containing protein" evidence="2">
    <location>
        <begin position="27"/>
        <end position="374"/>
    </location>
</feature>
<feature type="region of interest" description="Disordered" evidence="1">
    <location>
        <begin position="25"/>
        <end position="100"/>
    </location>
</feature>
<proteinExistence type="predicted"/>
<accession>A0ABY7GU08</accession>
<evidence type="ECO:0000256" key="1">
    <source>
        <dbReference type="SAM" id="MobiDB-lite"/>
    </source>
</evidence>
<keyword evidence="4" id="KW-1185">Reference proteome</keyword>
<dbReference type="Proteomes" id="UP001164459">
    <property type="component" value="Chromosome"/>
</dbReference>
<feature type="signal peptide" evidence="2">
    <location>
        <begin position="1"/>
        <end position="26"/>
    </location>
</feature>
<evidence type="ECO:0000256" key="2">
    <source>
        <dbReference type="SAM" id="SignalP"/>
    </source>
</evidence>
<evidence type="ECO:0000313" key="4">
    <source>
        <dbReference type="Proteomes" id="UP001164459"/>
    </source>
</evidence>
<dbReference type="EMBL" id="CP114040">
    <property type="protein sequence ID" value="WAS90447.1"/>
    <property type="molecule type" value="Genomic_DNA"/>
</dbReference>
<dbReference type="RefSeq" id="WP_269032774.1">
    <property type="nucleotide sequence ID" value="NZ_CP114040.1"/>
</dbReference>
<protein>
    <recommendedName>
        <fullName evidence="5">ZU5 domain-containing protein</fullName>
    </recommendedName>
</protein>
<sequence>MPLTHRFPLPLSLCLLLAACTDPGSTTDGSSTDAGPTTTTTAPSTTVDEPTTTTGVDTTTGDTATTVATTVDTTGETTTVDTTGVDTTSAGQECPPVSGTFGPAGGELSLCGATLRVPTDAVAEDVVFGIEVVDPPVDPPFEQEFASPVFRFTPDDVAFAQPVELILPRPVTDARISLGRYAPEDDAFWIVEACKVTDTTISQSFFQLGTFAALRGTYDYPDSTSGLGDGSVELEILGTTATFPIDMSGFGIYADAEDGSRTVTVKTMREIDDGLESLRIDFAVDSSGDIASLIAVEWLSTANGGGGYTYIADLIGSDGVITLTDNADNHFAGELGANVHGGNPPHDEPLHATFDFTVEKYTFPPELSCFGGGG</sequence>
<dbReference type="PROSITE" id="PS51257">
    <property type="entry name" value="PROKAR_LIPOPROTEIN"/>
    <property type="match status" value="1"/>
</dbReference>
<evidence type="ECO:0008006" key="5">
    <source>
        <dbReference type="Google" id="ProtNLM"/>
    </source>
</evidence>
<feature type="compositionally biased region" description="Low complexity" evidence="1">
    <location>
        <begin position="25"/>
        <end position="91"/>
    </location>
</feature>